<dbReference type="SUPFAM" id="SSF56935">
    <property type="entry name" value="Porins"/>
    <property type="match status" value="1"/>
</dbReference>
<keyword evidence="8 10" id="KW-0472">Membrane</keyword>
<keyword evidence="13" id="KW-0675">Receptor</keyword>
<evidence type="ECO:0000256" key="2">
    <source>
        <dbReference type="ARBA" id="ARBA00022448"/>
    </source>
</evidence>
<evidence type="ECO:0000313" key="13">
    <source>
        <dbReference type="EMBL" id="RKD86457.1"/>
    </source>
</evidence>
<dbReference type="InterPro" id="IPR012910">
    <property type="entry name" value="Plug_dom"/>
</dbReference>
<keyword evidence="4" id="KW-0410">Iron transport</keyword>
<comment type="subcellular location">
    <subcellularLocation>
        <location evidence="1 10">Cell outer membrane</location>
        <topology evidence="1 10">Multi-pass membrane protein</topology>
    </subcellularLocation>
</comment>
<dbReference type="InterPro" id="IPR000531">
    <property type="entry name" value="Beta-barrel_TonB"/>
</dbReference>
<dbReference type="Pfam" id="PF13715">
    <property type="entry name" value="CarbopepD_reg_2"/>
    <property type="match status" value="1"/>
</dbReference>
<keyword evidence="6" id="KW-0408">Iron</keyword>
<dbReference type="Proteomes" id="UP000283387">
    <property type="component" value="Unassembled WGS sequence"/>
</dbReference>
<dbReference type="FunFam" id="2.60.40.1120:FF:000003">
    <property type="entry name" value="Outer membrane protein Omp121"/>
    <property type="match status" value="1"/>
</dbReference>
<protein>
    <submittedName>
        <fullName evidence="13">Iron complex outermembrane receptor protein</fullName>
    </submittedName>
</protein>
<evidence type="ECO:0000256" key="11">
    <source>
        <dbReference type="RuleBase" id="RU003357"/>
    </source>
</evidence>
<dbReference type="GO" id="GO:0006826">
    <property type="term" value="P:iron ion transport"/>
    <property type="evidence" value="ECO:0007669"/>
    <property type="project" value="UniProtKB-KW"/>
</dbReference>
<dbReference type="Gene3D" id="2.170.130.10">
    <property type="entry name" value="TonB-dependent receptor, plug domain"/>
    <property type="match status" value="1"/>
</dbReference>
<evidence type="ECO:0000313" key="14">
    <source>
        <dbReference type="Proteomes" id="UP000283387"/>
    </source>
</evidence>
<dbReference type="EMBL" id="RAPN01000004">
    <property type="protein sequence ID" value="RKD86457.1"/>
    <property type="molecule type" value="Genomic_DNA"/>
</dbReference>
<evidence type="ECO:0000256" key="9">
    <source>
        <dbReference type="ARBA" id="ARBA00023237"/>
    </source>
</evidence>
<keyword evidence="5 10" id="KW-0812">Transmembrane</keyword>
<keyword evidence="2 10" id="KW-0813">Transport</keyword>
<dbReference type="InterPro" id="IPR039426">
    <property type="entry name" value="TonB-dep_rcpt-like"/>
</dbReference>
<dbReference type="InterPro" id="IPR037066">
    <property type="entry name" value="Plug_dom_sf"/>
</dbReference>
<dbReference type="InterPro" id="IPR023996">
    <property type="entry name" value="TonB-dep_OMP_SusC/RagA"/>
</dbReference>
<evidence type="ECO:0000256" key="8">
    <source>
        <dbReference type="ARBA" id="ARBA00023136"/>
    </source>
</evidence>
<name>A0A419VWC2_9BACT</name>
<keyword evidence="4" id="KW-0406">Ion transport</keyword>
<organism evidence="13 14">
    <name type="scientific">Mangrovibacterium diazotrophicum</name>
    <dbReference type="NCBI Taxonomy" id="1261403"/>
    <lineage>
        <taxon>Bacteria</taxon>
        <taxon>Pseudomonadati</taxon>
        <taxon>Bacteroidota</taxon>
        <taxon>Bacteroidia</taxon>
        <taxon>Marinilabiliales</taxon>
        <taxon>Prolixibacteraceae</taxon>
        <taxon>Mangrovibacterium</taxon>
    </lineage>
</organism>
<evidence type="ECO:0000256" key="7">
    <source>
        <dbReference type="ARBA" id="ARBA00023077"/>
    </source>
</evidence>
<dbReference type="NCBIfam" id="TIGR04056">
    <property type="entry name" value="OMP_RagA_SusC"/>
    <property type="match status" value="1"/>
</dbReference>
<proteinExistence type="inferred from homology"/>
<dbReference type="Gene3D" id="2.60.40.1120">
    <property type="entry name" value="Carboxypeptidase-like, regulatory domain"/>
    <property type="match status" value="1"/>
</dbReference>
<gene>
    <name evidence="13" type="ORF">BC643_4150</name>
</gene>
<dbReference type="InterPro" id="IPR011662">
    <property type="entry name" value="Secretin/TonB_short_N"/>
</dbReference>
<evidence type="ECO:0000256" key="3">
    <source>
        <dbReference type="ARBA" id="ARBA00022452"/>
    </source>
</evidence>
<dbReference type="InterPro" id="IPR008969">
    <property type="entry name" value="CarboxyPept-like_regulatory"/>
</dbReference>
<dbReference type="PROSITE" id="PS52016">
    <property type="entry name" value="TONB_DEPENDENT_REC_3"/>
    <property type="match status" value="1"/>
</dbReference>
<evidence type="ECO:0000256" key="4">
    <source>
        <dbReference type="ARBA" id="ARBA00022496"/>
    </source>
</evidence>
<keyword evidence="14" id="KW-1185">Reference proteome</keyword>
<accession>A0A419VWC2</accession>
<reference evidence="13 14" key="1">
    <citation type="submission" date="2018-09" db="EMBL/GenBank/DDBJ databases">
        <title>Genomic Encyclopedia of Archaeal and Bacterial Type Strains, Phase II (KMG-II): from individual species to whole genera.</title>
        <authorList>
            <person name="Goeker M."/>
        </authorList>
    </citation>
    <scope>NUCLEOTIDE SEQUENCE [LARGE SCALE GENOMIC DNA]</scope>
    <source>
        <strain evidence="13 14">DSM 27148</strain>
    </source>
</reference>
<evidence type="ECO:0000259" key="12">
    <source>
        <dbReference type="SMART" id="SM00965"/>
    </source>
</evidence>
<dbReference type="SUPFAM" id="SSF49464">
    <property type="entry name" value="Carboxypeptidase regulatory domain-like"/>
    <property type="match status" value="1"/>
</dbReference>
<feature type="domain" description="Secretin/TonB short N-terminal" evidence="12">
    <location>
        <begin position="72"/>
        <end position="122"/>
    </location>
</feature>
<dbReference type="InterPro" id="IPR036942">
    <property type="entry name" value="Beta-barrel_TonB_sf"/>
</dbReference>
<comment type="similarity">
    <text evidence="10 11">Belongs to the TonB-dependent receptor family.</text>
</comment>
<keyword evidence="7 11" id="KW-0798">TonB box</keyword>
<keyword evidence="3 10" id="KW-1134">Transmembrane beta strand</keyword>
<keyword evidence="9 10" id="KW-0998">Cell outer membrane</keyword>
<dbReference type="AlphaFoldDB" id="A0A419VWC2"/>
<dbReference type="NCBIfam" id="TIGR04057">
    <property type="entry name" value="SusC_RagA_signa"/>
    <property type="match status" value="1"/>
</dbReference>
<dbReference type="Pfam" id="PF00593">
    <property type="entry name" value="TonB_dep_Rec_b-barrel"/>
    <property type="match status" value="1"/>
</dbReference>
<evidence type="ECO:0000256" key="6">
    <source>
        <dbReference type="ARBA" id="ARBA00023004"/>
    </source>
</evidence>
<dbReference type="Gene3D" id="2.40.170.20">
    <property type="entry name" value="TonB-dependent receptor, beta-barrel domain"/>
    <property type="match status" value="1"/>
</dbReference>
<evidence type="ECO:0000256" key="5">
    <source>
        <dbReference type="ARBA" id="ARBA00022692"/>
    </source>
</evidence>
<evidence type="ECO:0000256" key="10">
    <source>
        <dbReference type="PROSITE-ProRule" id="PRU01360"/>
    </source>
</evidence>
<evidence type="ECO:0000256" key="1">
    <source>
        <dbReference type="ARBA" id="ARBA00004571"/>
    </source>
</evidence>
<dbReference type="InterPro" id="IPR023997">
    <property type="entry name" value="TonB-dep_OMP_SusC/RagA_CS"/>
</dbReference>
<sequence length="1098" mass="119652">MKKKLNAGGSSASIASWYKRLLIMKLTLVLCLFVGLLSSMAETNAQSTRLNLKIQQGTVKDVIEEVERQTDYSFMYDNNVLDVSRNITVVTENSSIKEIMDQVVEGQNLKYELVNRFIVVSEKGATVNQQKEIKVSGKVTGEKGEALPGVTIVVKGTSTGTVTDFNGNYSLADIPGDATLVFSFVGMQAQEVVVAGQSKIDVVLQEESIGLEEVVAIGYGTMKKSDLTGSVSSINSDKFQVGAGLTPQAIMKGSISGVSISQNSGKPGGTNTIRVRGGTSISASNEPLYVIDGVPISTSAGVSSTKLSSTYDYFDQEAVDPLSSINPNDIESINILKDASATAIYGSRGANGVIMITTKRGKAGRTQLDYSFNTGFSNASKQLDVLTGDEYRSIVNELGLTLDDKGDNANWQDRIERTALTTSNFLSLTGGVEKSNYRVSVGYSDQEGIIKSSGAKNFNSRVNLTHTELDGKLKFDVNMSYGQQTTNQAPVSNTVGSEMGSSILYEAYVFNPTYPIYDENGDYYNVPPYRVNPVSYTTDLLDERKSTKFLGNISASYNFIKPLTFQVNGGYNVNQLDRNSYISKSNLLGNGNDGYVNIQKLGDYNKLLETILKYDQKFGKHGINAMAGYSYQYFYNEGFNQSASGFLSDVFKWYSIQAATSINIPTSYAEENKLISMYGRANYNYDDRYLFTATLRRDGSSRFGADNKWGLFPSAAFSWRVSNEDFYSSNLVSDLKFRASYGVTGSQEIGNYNSLSTLSASSSGYIVGGSKVTIVMPAQYANPDLKWEETAQVDIGIDFGFVGGRLQGSLDWYSKKTSDLLLSIDIPSPSYISKQVANVGAVRNSGIEFTLNADLIRSGNFKWNANINVSHNSNKVLSLANDKWVGEDMQTAPCQGQGLSGTYAQLITPGQPLGTFYGKRFIGFDEDGLEQYANDGESEVIGCAQPDLSFGFASNFSYKNWSLAMNFHGTLGNDIYNGTRNNQAYLSNLPGRNVFKEAVTSGVSRSQAKAYSSRFIEDGSFLRLDNLTLGYTFNTTNTFLSNAKVYVSGQNLFVITGYSGLDPEVNSEISSTGTAPLGIDYLSYPKARTFTLGINVSF</sequence>
<dbReference type="Pfam" id="PF07715">
    <property type="entry name" value="Plug"/>
    <property type="match status" value="1"/>
</dbReference>
<dbReference type="GO" id="GO:0009279">
    <property type="term" value="C:cell outer membrane"/>
    <property type="evidence" value="ECO:0007669"/>
    <property type="project" value="UniProtKB-SubCell"/>
</dbReference>
<comment type="caution">
    <text evidence="13">The sequence shown here is derived from an EMBL/GenBank/DDBJ whole genome shotgun (WGS) entry which is preliminary data.</text>
</comment>
<dbReference type="SMART" id="SM00965">
    <property type="entry name" value="STN"/>
    <property type="match status" value="1"/>
</dbReference>